<evidence type="ECO:0000313" key="2">
    <source>
        <dbReference type="Proteomes" id="UP000253551"/>
    </source>
</evidence>
<dbReference type="OrthoDB" id="1882547at2759"/>
<dbReference type="EMBL" id="PJQM01005221">
    <property type="protein sequence ID" value="RCH82135.1"/>
    <property type="molecule type" value="Genomic_DNA"/>
</dbReference>
<evidence type="ECO:0000313" key="1">
    <source>
        <dbReference type="EMBL" id="RCH82135.1"/>
    </source>
</evidence>
<name>A0A367IWP7_RHIST</name>
<dbReference type="AlphaFoldDB" id="A0A367IWP7"/>
<dbReference type="STRING" id="4846.A0A367IWP7"/>
<organism evidence="1 2">
    <name type="scientific">Rhizopus stolonifer</name>
    <name type="common">Rhizopus nigricans</name>
    <dbReference type="NCBI Taxonomy" id="4846"/>
    <lineage>
        <taxon>Eukaryota</taxon>
        <taxon>Fungi</taxon>
        <taxon>Fungi incertae sedis</taxon>
        <taxon>Mucoromycota</taxon>
        <taxon>Mucoromycotina</taxon>
        <taxon>Mucoromycetes</taxon>
        <taxon>Mucorales</taxon>
        <taxon>Mucorineae</taxon>
        <taxon>Rhizopodaceae</taxon>
        <taxon>Rhizopus</taxon>
    </lineage>
</organism>
<dbReference type="PROSITE" id="PS51257">
    <property type="entry name" value="PROKAR_LIPOPROTEIN"/>
    <property type="match status" value="1"/>
</dbReference>
<dbReference type="CDD" id="cd11296">
    <property type="entry name" value="O-FucT_like"/>
    <property type="match status" value="1"/>
</dbReference>
<dbReference type="PANTHER" id="PTHR36050:SF1">
    <property type="entry name" value="O-FUCOSYLTRANSFERASE 30"/>
    <property type="match status" value="1"/>
</dbReference>
<dbReference type="PANTHER" id="PTHR36050">
    <property type="entry name" value="O-FUCOSYLTRANSFERASE 30"/>
    <property type="match status" value="1"/>
</dbReference>
<protein>
    <recommendedName>
        <fullName evidence="3">CigA protein</fullName>
    </recommendedName>
</protein>
<dbReference type="Gene3D" id="3.40.50.11350">
    <property type="match status" value="1"/>
</dbReference>
<gene>
    <name evidence="1" type="ORF">CU098_006098</name>
</gene>
<dbReference type="Proteomes" id="UP000253551">
    <property type="component" value="Unassembled WGS sequence"/>
</dbReference>
<accession>A0A367IWP7</accession>
<reference evidence="1 2" key="1">
    <citation type="journal article" date="2018" name="G3 (Bethesda)">
        <title>Phylogenetic and Phylogenomic Definition of Rhizopus Species.</title>
        <authorList>
            <person name="Gryganskyi A.P."/>
            <person name="Golan J."/>
            <person name="Dolatabadi S."/>
            <person name="Mondo S."/>
            <person name="Robb S."/>
            <person name="Idnurm A."/>
            <person name="Muszewska A."/>
            <person name="Steczkiewicz K."/>
            <person name="Masonjones S."/>
            <person name="Liao H.L."/>
            <person name="Gajdeczka M.T."/>
            <person name="Anike F."/>
            <person name="Vuek A."/>
            <person name="Anishchenko I.M."/>
            <person name="Voigt K."/>
            <person name="de Hoog G.S."/>
            <person name="Smith M.E."/>
            <person name="Heitman J."/>
            <person name="Vilgalys R."/>
            <person name="Stajich J.E."/>
        </authorList>
    </citation>
    <scope>NUCLEOTIDE SEQUENCE [LARGE SCALE GENOMIC DNA]</scope>
    <source>
        <strain evidence="1 2">LSU 92-RS-03</strain>
    </source>
</reference>
<proteinExistence type="predicted"/>
<comment type="caution">
    <text evidence="1">The sequence shown here is derived from an EMBL/GenBank/DDBJ whole genome shotgun (WGS) entry which is preliminary data.</text>
</comment>
<keyword evidence="2" id="KW-1185">Reference proteome</keyword>
<sequence length="515" mass="59852">MKRKNTTVITTLVLLLFIGCVVLLQYNRDSSWKEIKLSSKRQSGQDQAIPVIFPEPFELHQPRLDSERFLSYLPHSGFHNQRIELENALLLAAYLNRTLLVPSVYLASPAMPWLRYEKLHERLLFQTKQGLDHCVALDKAGMPLPNECLNNFRWTNVPWTFFYNMSAIQQDVNLVFRPGLDYEWLHDTFGVQRNDIYFFKDTSPYEYQIHDDRSQDLPLDRFNYRIDLVTLQKIEHRVLHFGSMFGSYRVLAETTEHVELLRKIRANMIFRNPVLAGAAERVVNQLGGANNFVGMHVRVGDGIFRLRASILVDDIYHELVDKFTDLTVEQTAFYEGGVEQHDLDRTESTEYEIKLRNSQPVDQTNYSKPIEVHHDGYSLLDQDPKIASRLQCQKGDKTTHRFRNTVLYIATDAPDPRNHPLLAKLFKVFPCSFTLSDFVDELEDIKRLEVIQERVRLESYLIPMVDAMIAAHGHTFLGTPRSTFTSYIERQLHPVYTGKQVQVMGLKEYLQAMAH</sequence>
<evidence type="ECO:0008006" key="3">
    <source>
        <dbReference type="Google" id="ProtNLM"/>
    </source>
</evidence>